<name>A0A319D9J7_9EURO</name>
<dbReference type="Proteomes" id="UP000247810">
    <property type="component" value="Unassembled WGS sequence"/>
</dbReference>
<evidence type="ECO:0000256" key="1">
    <source>
        <dbReference type="SAM" id="MobiDB-lite"/>
    </source>
</evidence>
<dbReference type="EMBL" id="KZ825880">
    <property type="protein sequence ID" value="PYH94020.1"/>
    <property type="molecule type" value="Genomic_DNA"/>
</dbReference>
<reference evidence="2 3" key="1">
    <citation type="submission" date="2018-02" db="EMBL/GenBank/DDBJ databases">
        <title>The genomes of Aspergillus section Nigri reveals drivers in fungal speciation.</title>
        <authorList>
            <consortium name="DOE Joint Genome Institute"/>
            <person name="Vesth T.C."/>
            <person name="Nybo J."/>
            <person name="Theobald S."/>
            <person name="Brandl J."/>
            <person name="Frisvad J.C."/>
            <person name="Nielsen K.F."/>
            <person name="Lyhne E.K."/>
            <person name="Kogle M.E."/>
            <person name="Kuo A."/>
            <person name="Riley R."/>
            <person name="Clum A."/>
            <person name="Nolan M."/>
            <person name="Lipzen A."/>
            <person name="Salamov A."/>
            <person name="Henrissat B."/>
            <person name="Wiebenga A."/>
            <person name="De vries R.P."/>
            <person name="Grigoriev I.V."/>
            <person name="Mortensen U.H."/>
            <person name="Andersen M.R."/>
            <person name="Baker S.E."/>
        </authorList>
    </citation>
    <scope>NUCLEOTIDE SEQUENCE [LARGE SCALE GENOMIC DNA]</scope>
    <source>
        <strain evidence="2 3">CBS 707.79</strain>
    </source>
</reference>
<dbReference type="AlphaFoldDB" id="A0A319D9J7"/>
<evidence type="ECO:0000313" key="3">
    <source>
        <dbReference type="Proteomes" id="UP000247810"/>
    </source>
</evidence>
<feature type="compositionally biased region" description="Polar residues" evidence="1">
    <location>
        <begin position="179"/>
        <end position="193"/>
    </location>
</feature>
<evidence type="ECO:0000313" key="2">
    <source>
        <dbReference type="EMBL" id="PYH94020.1"/>
    </source>
</evidence>
<keyword evidence="3" id="KW-1185">Reference proteome</keyword>
<dbReference type="VEuPathDB" id="FungiDB:BO71DRAFT_441279"/>
<sequence length="304" mass="33393">MLEIISLIVVTVEVSHGILKILHSLTSVREEIKSSIQEANLVGMCLTQLIEILMRPGTSYSPQVLSCALETALDCHDTCVKLKSIADTMVESRRRRVGMPKKLHRIQAELEHQKSMFHLIVAMVSLVRDSPGIRTDIHDDRVAEQASADINILIRQAEDKGSRRLDAEADDDEPMEGSGPNSISGSILGSSPEVSEPEDDIRLITLPAARSSPHLPSQISALALRDDAILRNHDQESIAGRPLAPTRAECMQALVSFLAAVWREPPVGISLYNAFSFADSEFMLGNQTQPQPAGVNTHHSQLFR</sequence>
<feature type="region of interest" description="Disordered" evidence="1">
    <location>
        <begin position="161"/>
        <end position="195"/>
    </location>
</feature>
<protein>
    <submittedName>
        <fullName evidence="2">Uncharacterized protein</fullName>
    </submittedName>
</protein>
<gene>
    <name evidence="2" type="ORF">BO71DRAFT_441279</name>
</gene>
<organism evidence="2 3">
    <name type="scientific">Aspergillus ellipticus CBS 707.79</name>
    <dbReference type="NCBI Taxonomy" id="1448320"/>
    <lineage>
        <taxon>Eukaryota</taxon>
        <taxon>Fungi</taxon>
        <taxon>Dikarya</taxon>
        <taxon>Ascomycota</taxon>
        <taxon>Pezizomycotina</taxon>
        <taxon>Eurotiomycetes</taxon>
        <taxon>Eurotiomycetidae</taxon>
        <taxon>Eurotiales</taxon>
        <taxon>Aspergillaceae</taxon>
        <taxon>Aspergillus</taxon>
        <taxon>Aspergillus subgen. Circumdati</taxon>
    </lineage>
</organism>
<proteinExistence type="predicted"/>
<accession>A0A319D9J7</accession>
<dbReference type="OrthoDB" id="4506823at2759"/>